<evidence type="ECO:0000256" key="1">
    <source>
        <dbReference type="ARBA" id="ARBA00005614"/>
    </source>
</evidence>
<organism evidence="9 10">
    <name type="scientific">Aeromicrobium phragmitis</name>
    <dbReference type="NCBI Taxonomy" id="2478914"/>
    <lineage>
        <taxon>Bacteria</taxon>
        <taxon>Bacillati</taxon>
        <taxon>Actinomycetota</taxon>
        <taxon>Actinomycetes</taxon>
        <taxon>Propionibacteriales</taxon>
        <taxon>Nocardioidaceae</taxon>
        <taxon>Aeromicrobium</taxon>
    </lineage>
</organism>
<gene>
    <name evidence="9" type="ORF">D9V41_06010</name>
</gene>
<dbReference type="EMBL" id="RDBF01000003">
    <property type="protein sequence ID" value="RLV56621.1"/>
    <property type="molecule type" value="Genomic_DNA"/>
</dbReference>
<dbReference type="RefSeq" id="WP_121793626.1">
    <property type="nucleotide sequence ID" value="NZ_RDBF01000003.1"/>
</dbReference>
<evidence type="ECO:0000256" key="7">
    <source>
        <dbReference type="RuleBase" id="RU004168"/>
    </source>
</evidence>
<comment type="catalytic activity">
    <reaction evidence="4 5 6">
        <text>an acyl phosphate + H2O = a carboxylate + phosphate + H(+)</text>
        <dbReference type="Rhea" id="RHEA:14965"/>
        <dbReference type="ChEBI" id="CHEBI:15377"/>
        <dbReference type="ChEBI" id="CHEBI:15378"/>
        <dbReference type="ChEBI" id="CHEBI:29067"/>
        <dbReference type="ChEBI" id="CHEBI:43474"/>
        <dbReference type="ChEBI" id="CHEBI:59918"/>
        <dbReference type="EC" id="3.6.1.7"/>
    </reaction>
</comment>
<dbReference type="InterPro" id="IPR017968">
    <property type="entry name" value="Acylphosphatase_CS"/>
</dbReference>
<name>A0A3L8PMU1_9ACTN</name>
<evidence type="ECO:0000256" key="2">
    <source>
        <dbReference type="ARBA" id="ARBA00012150"/>
    </source>
</evidence>
<dbReference type="PROSITE" id="PS51160">
    <property type="entry name" value="ACYLPHOSPHATASE_3"/>
    <property type="match status" value="1"/>
</dbReference>
<dbReference type="AlphaFoldDB" id="A0A3L8PMU1"/>
<feature type="domain" description="Acylphosphatase-like" evidence="8">
    <location>
        <begin position="7"/>
        <end position="92"/>
    </location>
</feature>
<dbReference type="PROSITE" id="PS00150">
    <property type="entry name" value="ACYLPHOSPHATASE_1"/>
    <property type="match status" value="1"/>
</dbReference>
<dbReference type="PANTHER" id="PTHR47268:SF4">
    <property type="entry name" value="ACYLPHOSPHATASE"/>
    <property type="match status" value="1"/>
</dbReference>
<dbReference type="PROSITE" id="PS00151">
    <property type="entry name" value="ACYLPHOSPHATASE_2"/>
    <property type="match status" value="1"/>
</dbReference>
<dbReference type="Gene3D" id="3.30.70.100">
    <property type="match status" value="1"/>
</dbReference>
<dbReference type="PRINTS" id="PR00112">
    <property type="entry name" value="ACYLPHPHTASE"/>
</dbReference>
<dbReference type="EC" id="3.6.1.7" evidence="2 5"/>
<evidence type="ECO:0000256" key="4">
    <source>
        <dbReference type="ARBA" id="ARBA00047645"/>
    </source>
</evidence>
<feature type="active site" evidence="5">
    <location>
        <position position="40"/>
    </location>
</feature>
<dbReference type="PANTHER" id="PTHR47268">
    <property type="entry name" value="ACYLPHOSPHATASE"/>
    <property type="match status" value="1"/>
</dbReference>
<comment type="caution">
    <text evidence="9">The sequence shown here is derived from an EMBL/GenBank/DDBJ whole genome shotgun (WGS) entry which is preliminary data.</text>
</comment>
<proteinExistence type="inferred from homology"/>
<dbReference type="GO" id="GO:0003998">
    <property type="term" value="F:acylphosphatase activity"/>
    <property type="evidence" value="ECO:0007669"/>
    <property type="project" value="UniProtKB-EC"/>
</dbReference>
<dbReference type="OrthoDB" id="3182027at2"/>
<keyword evidence="5 6" id="KW-0378">Hydrolase</keyword>
<dbReference type="Pfam" id="PF00708">
    <property type="entry name" value="Acylphosphatase"/>
    <property type="match status" value="1"/>
</dbReference>
<dbReference type="NCBIfam" id="NF011016">
    <property type="entry name" value="PRK14444.1"/>
    <property type="match status" value="1"/>
</dbReference>
<dbReference type="InterPro" id="IPR001792">
    <property type="entry name" value="Acylphosphatase-like_dom"/>
</dbReference>
<sequence length="92" mass="9888">MTDDVIARHVIVRGQVQGVFFRASCEQEARQAGVDGWVRNLSDGSVEAMFEGPAAAVQQLIDWCHTGPPRAAVEAVEVDECQPTGATGFSTR</sequence>
<dbReference type="SUPFAM" id="SSF54975">
    <property type="entry name" value="Acylphosphatase/BLUF domain-like"/>
    <property type="match status" value="1"/>
</dbReference>
<evidence type="ECO:0000313" key="9">
    <source>
        <dbReference type="EMBL" id="RLV56621.1"/>
    </source>
</evidence>
<dbReference type="InterPro" id="IPR020456">
    <property type="entry name" value="Acylphosphatase"/>
</dbReference>
<evidence type="ECO:0000256" key="6">
    <source>
        <dbReference type="RuleBase" id="RU000553"/>
    </source>
</evidence>
<feature type="active site" evidence="5">
    <location>
        <position position="22"/>
    </location>
</feature>
<evidence type="ECO:0000259" key="8">
    <source>
        <dbReference type="PROSITE" id="PS51160"/>
    </source>
</evidence>
<keyword evidence="10" id="KW-1185">Reference proteome</keyword>
<reference evidence="9 10" key="1">
    <citation type="submission" date="2018-10" db="EMBL/GenBank/DDBJ databases">
        <title>Aeromicrobium sp. 9W16Y-2 whole genome shotgun sequence.</title>
        <authorList>
            <person name="Li F."/>
        </authorList>
    </citation>
    <scope>NUCLEOTIDE SEQUENCE [LARGE SCALE GENOMIC DNA]</scope>
    <source>
        <strain evidence="9 10">9W16Y-2</strain>
    </source>
</reference>
<dbReference type="InterPro" id="IPR036046">
    <property type="entry name" value="Acylphosphatase-like_dom_sf"/>
</dbReference>
<accession>A0A3L8PMU1</accession>
<evidence type="ECO:0000256" key="3">
    <source>
        <dbReference type="ARBA" id="ARBA00015991"/>
    </source>
</evidence>
<dbReference type="Proteomes" id="UP000282515">
    <property type="component" value="Unassembled WGS sequence"/>
</dbReference>
<evidence type="ECO:0000313" key="10">
    <source>
        <dbReference type="Proteomes" id="UP000282515"/>
    </source>
</evidence>
<protein>
    <recommendedName>
        <fullName evidence="3 5">Acylphosphatase</fullName>
        <ecNumber evidence="2 5">3.6.1.7</ecNumber>
    </recommendedName>
</protein>
<evidence type="ECO:0000256" key="5">
    <source>
        <dbReference type="PROSITE-ProRule" id="PRU00520"/>
    </source>
</evidence>
<comment type="similarity">
    <text evidence="1 7">Belongs to the acylphosphatase family.</text>
</comment>